<accession>A0A193QGQ0</accession>
<dbReference type="AlphaFoldDB" id="A0A193QGQ0"/>
<gene>
    <name evidence="1" type="ORF">SGGMMB4_01379</name>
</gene>
<proteinExistence type="predicted"/>
<organism evidence="1 2">
    <name type="scientific">Sodalis glossinidius (strain morsitans)</name>
    <dbReference type="NCBI Taxonomy" id="343509"/>
    <lineage>
        <taxon>Bacteria</taxon>
        <taxon>Pseudomonadati</taxon>
        <taxon>Pseudomonadota</taxon>
        <taxon>Gammaproteobacteria</taxon>
        <taxon>Enterobacterales</taxon>
        <taxon>Bruguierivoracaceae</taxon>
        <taxon>Sodalis</taxon>
    </lineage>
</organism>
<protein>
    <submittedName>
        <fullName evidence="1">Uncharacterized protein</fullName>
    </submittedName>
</protein>
<reference evidence="1 2" key="1">
    <citation type="submission" date="2015-05" db="EMBL/GenBank/DDBJ databases">
        <authorList>
            <person name="Goodhead I."/>
        </authorList>
    </citation>
    <scope>NUCLEOTIDE SEQUENCE [LARGE SCALE GENOMIC DNA]</scope>
    <source>
        <strain evidence="2">morsitans</strain>
    </source>
</reference>
<dbReference type="EMBL" id="LN854557">
    <property type="protein sequence ID" value="CRL44331.1"/>
    <property type="molecule type" value="Genomic_DNA"/>
</dbReference>
<name>A0A193QGQ0_SODGM</name>
<sequence length="60" mass="6936">MKRNTPFRQRCACLRLNTIAVFGVGYPAATTGHEHGRYPFCLRTLEAHVALPQQRYLFTR</sequence>
<evidence type="ECO:0000313" key="2">
    <source>
        <dbReference type="Proteomes" id="UP000245838"/>
    </source>
</evidence>
<evidence type="ECO:0000313" key="1">
    <source>
        <dbReference type="EMBL" id="CRL44331.1"/>
    </source>
</evidence>
<dbReference type="Proteomes" id="UP000245838">
    <property type="component" value="Chromosome sggmmb4_Chromosome"/>
</dbReference>